<feature type="transmembrane region" description="Helical" evidence="6">
    <location>
        <begin position="142"/>
        <end position="161"/>
    </location>
</feature>
<evidence type="ECO:0000256" key="1">
    <source>
        <dbReference type="ARBA" id="ARBA00004651"/>
    </source>
</evidence>
<name>A0A6N2XDP8_CLOIN</name>
<evidence type="ECO:0000259" key="7">
    <source>
        <dbReference type="Pfam" id="PF06271"/>
    </source>
</evidence>
<keyword evidence="3 6" id="KW-0812">Transmembrane</keyword>
<evidence type="ECO:0000256" key="5">
    <source>
        <dbReference type="ARBA" id="ARBA00023136"/>
    </source>
</evidence>
<feature type="transmembrane region" description="Helical" evidence="6">
    <location>
        <begin position="84"/>
        <end position="107"/>
    </location>
</feature>
<evidence type="ECO:0000256" key="6">
    <source>
        <dbReference type="SAM" id="Phobius"/>
    </source>
</evidence>
<gene>
    <name evidence="8" type="ORF">CILFYP12_04232</name>
</gene>
<organism evidence="8">
    <name type="scientific">Clostridium innocuum</name>
    <dbReference type="NCBI Taxonomy" id="1522"/>
    <lineage>
        <taxon>Bacteria</taxon>
        <taxon>Bacillati</taxon>
        <taxon>Bacillota</taxon>
        <taxon>Clostridia</taxon>
        <taxon>Eubacteriales</taxon>
        <taxon>Clostridiaceae</taxon>
        <taxon>Clostridium</taxon>
    </lineage>
</organism>
<evidence type="ECO:0000256" key="4">
    <source>
        <dbReference type="ARBA" id="ARBA00022989"/>
    </source>
</evidence>
<keyword evidence="4 6" id="KW-1133">Transmembrane helix</keyword>
<keyword evidence="5 6" id="KW-0472">Membrane</keyword>
<accession>A0A6N2XDP8</accession>
<dbReference type="InterPro" id="IPR051791">
    <property type="entry name" value="Pra-immunoreactive"/>
</dbReference>
<dbReference type="PANTHER" id="PTHR36115:SF9">
    <property type="entry name" value="LMO1584 PROTEIN"/>
    <property type="match status" value="1"/>
</dbReference>
<evidence type="ECO:0000256" key="3">
    <source>
        <dbReference type="ARBA" id="ARBA00022692"/>
    </source>
</evidence>
<feature type="transmembrane region" description="Helical" evidence="6">
    <location>
        <begin position="43"/>
        <end position="64"/>
    </location>
</feature>
<sequence>MPYMKKRGKKMQLNMTGIYTKLYAITDHTPCDVDTLKRLGAYIVDWVVGGIFTGLPAVLLYSGLTKKQDMFGGLYVFESLGYARGWAFLAGALCILFALFYFVYVPWRIWPGQTLGKHIAGYRIEKTDGTAVDLLTLLKRQVIGGFLLEGAAFVASNYIRQLVTLSLSYYVDYYWQIAGMILTALSLILVMKTDSHRSLHDYLAKTKVACVEKSS</sequence>
<dbReference type="InterPro" id="IPR010432">
    <property type="entry name" value="RDD"/>
</dbReference>
<keyword evidence="2" id="KW-1003">Cell membrane</keyword>
<evidence type="ECO:0000313" key="8">
    <source>
        <dbReference type="EMBL" id="VYT51836.1"/>
    </source>
</evidence>
<dbReference type="AlphaFoldDB" id="A0A6N2XDP8"/>
<evidence type="ECO:0000256" key="2">
    <source>
        <dbReference type="ARBA" id="ARBA00022475"/>
    </source>
</evidence>
<dbReference type="PANTHER" id="PTHR36115">
    <property type="entry name" value="PROLINE-RICH ANTIGEN HOMOLOG-RELATED"/>
    <property type="match status" value="1"/>
</dbReference>
<feature type="domain" description="RDD" evidence="7">
    <location>
        <begin position="36"/>
        <end position="205"/>
    </location>
</feature>
<protein>
    <submittedName>
        <fullName evidence="8">RDD family protein</fullName>
    </submittedName>
</protein>
<dbReference type="EMBL" id="CACRTE010000054">
    <property type="protein sequence ID" value="VYT51836.1"/>
    <property type="molecule type" value="Genomic_DNA"/>
</dbReference>
<dbReference type="GO" id="GO:0005886">
    <property type="term" value="C:plasma membrane"/>
    <property type="evidence" value="ECO:0007669"/>
    <property type="project" value="UniProtKB-SubCell"/>
</dbReference>
<reference evidence="8" key="1">
    <citation type="submission" date="2019-11" db="EMBL/GenBank/DDBJ databases">
        <authorList>
            <person name="Feng L."/>
        </authorList>
    </citation>
    <scope>NUCLEOTIDE SEQUENCE</scope>
    <source>
        <strain evidence="8">CinnocuumLFYP12</strain>
    </source>
</reference>
<comment type="subcellular location">
    <subcellularLocation>
        <location evidence="1">Cell membrane</location>
        <topology evidence="1">Multi-pass membrane protein</topology>
    </subcellularLocation>
</comment>
<feature type="transmembrane region" description="Helical" evidence="6">
    <location>
        <begin position="173"/>
        <end position="191"/>
    </location>
</feature>
<proteinExistence type="predicted"/>
<dbReference type="Pfam" id="PF06271">
    <property type="entry name" value="RDD"/>
    <property type="match status" value="1"/>
</dbReference>